<gene>
    <name evidence="1" type="ORF">PanWU01x14_184010</name>
</gene>
<reference evidence="2" key="1">
    <citation type="submission" date="2016-06" db="EMBL/GenBank/DDBJ databases">
        <title>Parallel loss of symbiosis genes in relatives of nitrogen-fixing non-legume Parasponia.</title>
        <authorList>
            <person name="Van Velzen R."/>
            <person name="Holmer R."/>
            <person name="Bu F."/>
            <person name="Rutten L."/>
            <person name="Van Zeijl A."/>
            <person name="Liu W."/>
            <person name="Santuari L."/>
            <person name="Cao Q."/>
            <person name="Sharma T."/>
            <person name="Shen D."/>
            <person name="Roswanjaya Y."/>
            <person name="Wardhani T."/>
            <person name="Kalhor M.S."/>
            <person name="Jansen J."/>
            <person name="Van den Hoogen J."/>
            <person name="Gungor B."/>
            <person name="Hartog M."/>
            <person name="Hontelez J."/>
            <person name="Verver J."/>
            <person name="Yang W.-C."/>
            <person name="Schijlen E."/>
            <person name="Repin R."/>
            <person name="Schilthuizen M."/>
            <person name="Schranz E."/>
            <person name="Heidstra R."/>
            <person name="Miyata K."/>
            <person name="Fedorova E."/>
            <person name="Kohlen W."/>
            <person name="Bisseling T."/>
            <person name="Smit S."/>
            <person name="Geurts R."/>
        </authorList>
    </citation>
    <scope>NUCLEOTIDE SEQUENCE [LARGE SCALE GENOMIC DNA]</scope>
    <source>
        <strain evidence="2">cv. WU1-14</strain>
    </source>
</reference>
<dbReference type="EMBL" id="JXTB01000175">
    <property type="protein sequence ID" value="PON56042.1"/>
    <property type="molecule type" value="Genomic_DNA"/>
</dbReference>
<sequence length="130" mass="14151">MAKELGFFGTLASSSSKVSSYYSSFFLGVRGCLVETTIHALFLCPEANEVLKWVGFCVSIKDCVSTRLTKVRSFVIVKGSVVVAFSGRFPGCLSATNAELIALLEDLFIFRKPNCGSCPYILRIYGAGIR</sequence>
<dbReference type="AlphaFoldDB" id="A0A2P5C4P4"/>
<comment type="caution">
    <text evidence="1">The sequence shown here is derived from an EMBL/GenBank/DDBJ whole genome shotgun (WGS) entry which is preliminary data.</text>
</comment>
<keyword evidence="2" id="KW-1185">Reference proteome</keyword>
<protein>
    <submittedName>
        <fullName evidence="1">Uncharacterized protein</fullName>
    </submittedName>
</protein>
<accession>A0A2P5C4P4</accession>
<evidence type="ECO:0000313" key="2">
    <source>
        <dbReference type="Proteomes" id="UP000237105"/>
    </source>
</evidence>
<dbReference type="Proteomes" id="UP000237105">
    <property type="component" value="Unassembled WGS sequence"/>
</dbReference>
<proteinExistence type="predicted"/>
<name>A0A2P5C4P4_PARAD</name>
<organism evidence="1 2">
    <name type="scientific">Parasponia andersonii</name>
    <name type="common">Sponia andersonii</name>
    <dbReference type="NCBI Taxonomy" id="3476"/>
    <lineage>
        <taxon>Eukaryota</taxon>
        <taxon>Viridiplantae</taxon>
        <taxon>Streptophyta</taxon>
        <taxon>Embryophyta</taxon>
        <taxon>Tracheophyta</taxon>
        <taxon>Spermatophyta</taxon>
        <taxon>Magnoliopsida</taxon>
        <taxon>eudicotyledons</taxon>
        <taxon>Gunneridae</taxon>
        <taxon>Pentapetalae</taxon>
        <taxon>rosids</taxon>
        <taxon>fabids</taxon>
        <taxon>Rosales</taxon>
        <taxon>Cannabaceae</taxon>
        <taxon>Parasponia</taxon>
    </lineage>
</organism>
<evidence type="ECO:0000313" key="1">
    <source>
        <dbReference type="EMBL" id="PON56042.1"/>
    </source>
</evidence>